<evidence type="ECO:0000313" key="2">
    <source>
        <dbReference type="EMBL" id="PMD58051.1"/>
    </source>
</evidence>
<protein>
    <recommendedName>
        <fullName evidence="4">Glycoside hydrolase family 16 protein</fullName>
    </recommendedName>
</protein>
<proteinExistence type="predicted"/>
<dbReference type="EMBL" id="KZ613837">
    <property type="protein sequence ID" value="PMD58051.1"/>
    <property type="molecule type" value="Genomic_DNA"/>
</dbReference>
<gene>
    <name evidence="2" type="ORF">K444DRAFT_631405</name>
</gene>
<accession>A0A2J6T4V4</accession>
<dbReference type="OrthoDB" id="10498769at2759"/>
<dbReference type="InParanoid" id="A0A2J6T4V4"/>
<feature type="signal peptide" evidence="1">
    <location>
        <begin position="1"/>
        <end position="17"/>
    </location>
</feature>
<keyword evidence="3" id="KW-1185">Reference proteome</keyword>
<dbReference type="RefSeq" id="XP_024734955.1">
    <property type="nucleotide sequence ID" value="XM_024883355.1"/>
</dbReference>
<feature type="chain" id="PRO_5014448516" description="Glycoside hydrolase family 16 protein" evidence="1">
    <location>
        <begin position="18"/>
        <end position="191"/>
    </location>
</feature>
<evidence type="ECO:0000313" key="3">
    <source>
        <dbReference type="Proteomes" id="UP000235371"/>
    </source>
</evidence>
<evidence type="ECO:0008006" key="4">
    <source>
        <dbReference type="Google" id="ProtNLM"/>
    </source>
</evidence>
<reference evidence="2 3" key="1">
    <citation type="submission" date="2016-04" db="EMBL/GenBank/DDBJ databases">
        <title>A degradative enzymes factory behind the ericoid mycorrhizal symbiosis.</title>
        <authorList>
            <consortium name="DOE Joint Genome Institute"/>
            <person name="Martino E."/>
            <person name="Morin E."/>
            <person name="Grelet G."/>
            <person name="Kuo A."/>
            <person name="Kohler A."/>
            <person name="Daghino S."/>
            <person name="Barry K."/>
            <person name="Choi C."/>
            <person name="Cichocki N."/>
            <person name="Clum A."/>
            <person name="Copeland A."/>
            <person name="Hainaut M."/>
            <person name="Haridas S."/>
            <person name="Labutti K."/>
            <person name="Lindquist E."/>
            <person name="Lipzen A."/>
            <person name="Khouja H.-R."/>
            <person name="Murat C."/>
            <person name="Ohm R."/>
            <person name="Olson A."/>
            <person name="Spatafora J."/>
            <person name="Veneault-Fourrey C."/>
            <person name="Henrissat B."/>
            <person name="Grigoriev I."/>
            <person name="Martin F."/>
            <person name="Perotto S."/>
        </authorList>
    </citation>
    <scope>NUCLEOTIDE SEQUENCE [LARGE SCALE GENOMIC DNA]</scope>
    <source>
        <strain evidence="2 3">E</strain>
    </source>
</reference>
<organism evidence="2 3">
    <name type="scientific">Hyaloscypha bicolor E</name>
    <dbReference type="NCBI Taxonomy" id="1095630"/>
    <lineage>
        <taxon>Eukaryota</taxon>
        <taxon>Fungi</taxon>
        <taxon>Dikarya</taxon>
        <taxon>Ascomycota</taxon>
        <taxon>Pezizomycotina</taxon>
        <taxon>Leotiomycetes</taxon>
        <taxon>Helotiales</taxon>
        <taxon>Hyaloscyphaceae</taxon>
        <taxon>Hyaloscypha</taxon>
        <taxon>Hyaloscypha bicolor</taxon>
    </lineage>
</organism>
<sequence length="191" mass="20403">MHVSAIFTTLAIGSAFAIPTVEDLSGPRDIGSPILTPREAASNMGGVFVRDADVAAPEARSLSVIQERGPWRLTGRILRIIASISVGPGLVLNEVLSVIFGGPGDVGPVADSPIDIGATEIDEGGDDGENKFEFLFTGTRDRYRWHGQIQVTEAGEFNFIKRATDHPLEQQNNGNWVPSAVDFSLACGWAN</sequence>
<evidence type="ECO:0000256" key="1">
    <source>
        <dbReference type="SAM" id="SignalP"/>
    </source>
</evidence>
<keyword evidence="1" id="KW-0732">Signal</keyword>
<dbReference type="Proteomes" id="UP000235371">
    <property type="component" value="Unassembled WGS sequence"/>
</dbReference>
<name>A0A2J6T4V4_9HELO</name>
<dbReference type="AlphaFoldDB" id="A0A2J6T4V4"/>
<dbReference type="GeneID" id="36591432"/>